<dbReference type="OrthoDB" id="1728340at2759"/>
<name>A0A835PLA0_VANPL</name>
<accession>A0A835PLA0</accession>
<dbReference type="PANTHER" id="PTHR31218">
    <property type="entry name" value="WAT1-RELATED PROTEIN"/>
    <property type="match status" value="1"/>
</dbReference>
<evidence type="ECO:0000256" key="6">
    <source>
        <dbReference type="RuleBase" id="RU363077"/>
    </source>
</evidence>
<evidence type="ECO:0000259" key="8">
    <source>
        <dbReference type="Pfam" id="PF00892"/>
    </source>
</evidence>
<protein>
    <recommendedName>
        <fullName evidence="6">WAT1-related protein</fullName>
    </recommendedName>
</protein>
<feature type="transmembrane region" description="Helical" evidence="6">
    <location>
        <begin position="97"/>
        <end position="118"/>
    </location>
</feature>
<dbReference type="EMBL" id="JADCNM010000014">
    <property type="protein sequence ID" value="KAG0454276.1"/>
    <property type="molecule type" value="Genomic_DNA"/>
</dbReference>
<evidence type="ECO:0000313" key="10">
    <source>
        <dbReference type="Proteomes" id="UP000639772"/>
    </source>
</evidence>
<keyword evidence="5 6" id="KW-0472">Membrane</keyword>
<dbReference type="InterPro" id="IPR000620">
    <property type="entry name" value="EamA_dom"/>
</dbReference>
<dbReference type="Pfam" id="PF00892">
    <property type="entry name" value="EamA"/>
    <property type="match status" value="1"/>
</dbReference>
<dbReference type="GO" id="GO:0016020">
    <property type="term" value="C:membrane"/>
    <property type="evidence" value="ECO:0007669"/>
    <property type="project" value="UniProtKB-SubCell"/>
</dbReference>
<feature type="transmembrane region" description="Helical" evidence="6">
    <location>
        <begin position="130"/>
        <end position="154"/>
    </location>
</feature>
<evidence type="ECO:0000313" key="9">
    <source>
        <dbReference type="EMBL" id="KAG0454276.1"/>
    </source>
</evidence>
<reference evidence="9 10" key="1">
    <citation type="journal article" date="2020" name="Nat. Food">
        <title>A phased Vanilla planifolia genome enables genetic improvement of flavour and production.</title>
        <authorList>
            <person name="Hasing T."/>
            <person name="Tang H."/>
            <person name="Brym M."/>
            <person name="Khazi F."/>
            <person name="Huang T."/>
            <person name="Chambers A.H."/>
        </authorList>
    </citation>
    <scope>NUCLEOTIDE SEQUENCE [LARGE SCALE GENOMIC DNA]</scope>
    <source>
        <tissue evidence="9">Leaf</tissue>
    </source>
</reference>
<comment type="caution">
    <text evidence="9">The sequence shown here is derived from an EMBL/GenBank/DDBJ whole genome shotgun (WGS) entry which is preliminary data.</text>
</comment>
<dbReference type="InterPro" id="IPR030184">
    <property type="entry name" value="WAT1-related"/>
</dbReference>
<sequence length="292" mass="31055">MGLDFKPAAVMVIVSVAYAVMNVLVKEAIDGGMSGLVLITLRQLVAVLFMAPVAFVTERNVGLKLTGEIVLLVFVSALLGSSLTQIFFFLGLQYTSSTFSCAFLNMVPAMTFLIALPFRMERVDLGSRAAVLKVLGSLACVAGAALLASYRGVVIAGGKEHIEGLTALLPPRNWVTGSAALLAACMTWSSWFLCAVEDHKAVSCAVQNHHLDVLPQLSPGRRIQLGVPAEPPSLGSPEQGATRRSHILGFGGFGNVSTGIHVVHQEEGSGLRSGLQSIDPNHCGRNRNHRPW</sequence>
<dbReference type="SUPFAM" id="SSF103481">
    <property type="entry name" value="Multidrug resistance efflux transporter EmrE"/>
    <property type="match status" value="1"/>
</dbReference>
<evidence type="ECO:0000256" key="5">
    <source>
        <dbReference type="ARBA" id="ARBA00023136"/>
    </source>
</evidence>
<comment type="subcellular location">
    <subcellularLocation>
        <location evidence="1 6">Membrane</location>
        <topology evidence="1 6">Multi-pass membrane protein</topology>
    </subcellularLocation>
</comment>
<evidence type="ECO:0000256" key="1">
    <source>
        <dbReference type="ARBA" id="ARBA00004141"/>
    </source>
</evidence>
<dbReference type="Proteomes" id="UP000639772">
    <property type="component" value="Unassembled WGS sequence"/>
</dbReference>
<feature type="domain" description="EamA" evidence="8">
    <location>
        <begin position="10"/>
        <end position="141"/>
    </location>
</feature>
<dbReference type="AlphaFoldDB" id="A0A835PLA0"/>
<proteinExistence type="inferred from homology"/>
<dbReference type="GO" id="GO:0022857">
    <property type="term" value="F:transmembrane transporter activity"/>
    <property type="evidence" value="ECO:0007669"/>
    <property type="project" value="InterPro"/>
</dbReference>
<evidence type="ECO:0000256" key="3">
    <source>
        <dbReference type="ARBA" id="ARBA00022692"/>
    </source>
</evidence>
<evidence type="ECO:0000256" key="2">
    <source>
        <dbReference type="ARBA" id="ARBA00007635"/>
    </source>
</evidence>
<feature type="transmembrane region" description="Helical" evidence="6">
    <location>
        <begin position="7"/>
        <end position="25"/>
    </location>
</feature>
<feature type="transmembrane region" description="Helical" evidence="6">
    <location>
        <begin position="174"/>
        <end position="193"/>
    </location>
</feature>
<feature type="transmembrane region" description="Helical" evidence="6">
    <location>
        <begin position="69"/>
        <end position="91"/>
    </location>
</feature>
<keyword evidence="3 6" id="KW-0812">Transmembrane</keyword>
<dbReference type="InterPro" id="IPR037185">
    <property type="entry name" value="EmrE-like"/>
</dbReference>
<organism evidence="9 10">
    <name type="scientific">Vanilla planifolia</name>
    <name type="common">Vanilla</name>
    <dbReference type="NCBI Taxonomy" id="51239"/>
    <lineage>
        <taxon>Eukaryota</taxon>
        <taxon>Viridiplantae</taxon>
        <taxon>Streptophyta</taxon>
        <taxon>Embryophyta</taxon>
        <taxon>Tracheophyta</taxon>
        <taxon>Spermatophyta</taxon>
        <taxon>Magnoliopsida</taxon>
        <taxon>Liliopsida</taxon>
        <taxon>Asparagales</taxon>
        <taxon>Orchidaceae</taxon>
        <taxon>Vanilloideae</taxon>
        <taxon>Vanilleae</taxon>
        <taxon>Vanilla</taxon>
    </lineage>
</organism>
<feature type="region of interest" description="Disordered" evidence="7">
    <location>
        <begin position="271"/>
        <end position="292"/>
    </location>
</feature>
<keyword evidence="4 6" id="KW-1133">Transmembrane helix</keyword>
<comment type="similarity">
    <text evidence="2 6">Belongs to the drug/metabolite transporter (DMT) superfamily. Plant drug/metabolite exporter (P-DME) (TC 2.A.7.4) family.</text>
</comment>
<evidence type="ECO:0000256" key="7">
    <source>
        <dbReference type="SAM" id="MobiDB-lite"/>
    </source>
</evidence>
<evidence type="ECO:0000256" key="4">
    <source>
        <dbReference type="ARBA" id="ARBA00022989"/>
    </source>
</evidence>
<feature type="transmembrane region" description="Helical" evidence="6">
    <location>
        <begin position="37"/>
        <end position="57"/>
    </location>
</feature>
<gene>
    <name evidence="9" type="ORF">HPP92_025580</name>
</gene>